<protein>
    <submittedName>
        <fullName evidence="1">Uncharacterized protein</fullName>
    </submittedName>
</protein>
<evidence type="ECO:0000313" key="2">
    <source>
        <dbReference type="Proteomes" id="UP000663889"/>
    </source>
</evidence>
<sequence>MREFHLYSIPIFQDSFDYPGQGSRMIHSKLNIDDNNTTVIVNAHQLSIDLNHMMSENIQQKTNPTTNYLFRNVTELTLTIDRKWPIGSIEYLSTIVNLSNLRTIQLYFECEYIQSQSKECQVC</sequence>
<reference evidence="1" key="1">
    <citation type="submission" date="2021-02" db="EMBL/GenBank/DDBJ databases">
        <authorList>
            <person name="Nowell W R."/>
        </authorList>
    </citation>
    <scope>NUCLEOTIDE SEQUENCE</scope>
</reference>
<accession>A0A815N5H1</accession>
<organism evidence="1 2">
    <name type="scientific">Rotaria sordida</name>
    <dbReference type="NCBI Taxonomy" id="392033"/>
    <lineage>
        <taxon>Eukaryota</taxon>
        <taxon>Metazoa</taxon>
        <taxon>Spiralia</taxon>
        <taxon>Gnathifera</taxon>
        <taxon>Rotifera</taxon>
        <taxon>Eurotatoria</taxon>
        <taxon>Bdelloidea</taxon>
        <taxon>Philodinida</taxon>
        <taxon>Philodinidae</taxon>
        <taxon>Rotaria</taxon>
    </lineage>
</organism>
<dbReference type="AlphaFoldDB" id="A0A815N5H1"/>
<name>A0A815N5H1_9BILA</name>
<proteinExistence type="predicted"/>
<comment type="caution">
    <text evidence="1">The sequence shown here is derived from an EMBL/GenBank/DDBJ whole genome shotgun (WGS) entry which is preliminary data.</text>
</comment>
<gene>
    <name evidence="1" type="ORF">SEV965_LOCUS32469</name>
</gene>
<evidence type="ECO:0000313" key="1">
    <source>
        <dbReference type="EMBL" id="CAF1425053.1"/>
    </source>
</evidence>
<dbReference type="EMBL" id="CAJNOU010004066">
    <property type="protein sequence ID" value="CAF1425053.1"/>
    <property type="molecule type" value="Genomic_DNA"/>
</dbReference>
<dbReference type="Proteomes" id="UP000663889">
    <property type="component" value="Unassembled WGS sequence"/>
</dbReference>